<dbReference type="SMART" id="SM00388">
    <property type="entry name" value="HisKA"/>
    <property type="match status" value="1"/>
</dbReference>
<reference evidence="19" key="1">
    <citation type="journal article" date="2019" name="Int. J. Syst. Evol. Microbiol.">
        <title>The Global Catalogue of Microorganisms (GCM) 10K type strain sequencing project: providing services to taxonomists for standard genome sequencing and annotation.</title>
        <authorList>
            <consortium name="The Broad Institute Genomics Platform"/>
            <consortium name="The Broad Institute Genome Sequencing Center for Infectious Disease"/>
            <person name="Wu L."/>
            <person name="Ma J."/>
        </authorList>
    </citation>
    <scope>NUCLEOTIDE SEQUENCE [LARGE SCALE GENOMIC DNA]</scope>
    <source>
        <strain evidence="19">CECT 7477</strain>
    </source>
</reference>
<organism evidence="18 19">
    <name type="scientific">Euzebyella saccharophila</name>
    <dbReference type="NCBI Taxonomy" id="679664"/>
    <lineage>
        <taxon>Bacteria</taxon>
        <taxon>Pseudomonadati</taxon>
        <taxon>Bacteroidota</taxon>
        <taxon>Flavobacteriia</taxon>
        <taxon>Flavobacteriales</taxon>
        <taxon>Flavobacteriaceae</taxon>
        <taxon>Euzebyella</taxon>
    </lineage>
</organism>
<feature type="modified residue" description="Phosphohistidine" evidence="12">
    <location>
        <position position="769"/>
    </location>
</feature>
<dbReference type="SUPFAM" id="SSF47226">
    <property type="entry name" value="Histidine-containing phosphotransfer domain, HPT domain"/>
    <property type="match status" value="1"/>
</dbReference>
<dbReference type="Gene3D" id="3.30.565.10">
    <property type="entry name" value="Histidine kinase-like ATPase, C-terminal domain"/>
    <property type="match status" value="1"/>
</dbReference>
<dbReference type="Pfam" id="PF00512">
    <property type="entry name" value="HisKA"/>
    <property type="match status" value="1"/>
</dbReference>
<sequence length="833" mass="93926">MGTETGRSKNKFTLKIVTSYLVLALLTAGVGYFIYTEIQNYISTETKDTNDEKLLRTSALVTNLYKAESLSKLALQNNNQLSFKAYTQKIDSIQLQIDTLKNYISGDEPKGLLDSLQTLLRQKVANSTELRKLKVKSINNNSLDKALKEFEKIEESFGKFSAENLFTDFDKYSPQVQQSLREYAALISSNTPKNGNPAENSAYVDSILNVSKDMIRKAKLADSRSQRSLAQKEMEMGRNDLELSQQLQNIINAFEQEVITSSYNNNLKKRQTLRKTTRIAGFAALLGFFIVAIFSFLITRDYWKVQTYRAKLEREKKYSESLLRSREQLISTVSHDLRTPLNTIGGYSELLESTELSAKQQGYVKNVKSASEYVGNLVNDLLDFSKLEAGKLNIEKVPFVPANLIQETAENLQALHKNKGLRLVLNIDPALEKTVLGDPFRIRQILTNLLGNAFKFTEEGHIKVEAKVDRAKGKELSANISVSDTGIGIAKSKQHLIFKEFTQAEKDTEKKFGGYGLGLTISKKLAELLKGTLLLESEVGKGSTFTLQLPLTLTNKVKEADKNMPYMAPKLRMLIIDDDTALLHMLRELAESMGITVHTYTNFLSIEEDSHLAYDLVLTDIQMPQVTGFEVLKKLQSGKYKHYKNQPIIAMTGRRDLGPEAYMGVGFAQVLQKPFTKGELVATLKLMGIVAEEETKEPVTHTPKTIVSEEKKTTPSLYNLDIIHSFLGRNEDAIFEVLTTFVSDTKTNMALLDQTVSYRDYPQVNQVAHRMLPMFRQLKVAKSVAVLEKLELAKADTMDWGEMDESYDILKQQVKQLLRELEERLATSPNYSG</sequence>
<comment type="subcellular location">
    <subcellularLocation>
        <location evidence="2">Cell membrane</location>
        <topology evidence="2">Multi-pass membrane protein</topology>
    </subcellularLocation>
</comment>
<dbReference type="InterPro" id="IPR008207">
    <property type="entry name" value="Sig_transdc_His_kin_Hpt_dom"/>
</dbReference>
<proteinExistence type="predicted"/>
<dbReference type="CDD" id="cd00156">
    <property type="entry name" value="REC"/>
    <property type="match status" value="1"/>
</dbReference>
<dbReference type="PRINTS" id="PR00344">
    <property type="entry name" value="BCTRLSENSOR"/>
</dbReference>
<keyword evidence="8" id="KW-0067">ATP-binding</keyword>
<dbReference type="Gene3D" id="3.40.50.2300">
    <property type="match status" value="1"/>
</dbReference>
<dbReference type="Gene3D" id="1.20.120.160">
    <property type="entry name" value="HPT domain"/>
    <property type="match status" value="1"/>
</dbReference>
<keyword evidence="18" id="KW-0808">Transferase</keyword>
<comment type="catalytic activity">
    <reaction evidence="1">
        <text>ATP + protein L-histidine = ADP + protein N-phospho-L-histidine.</text>
        <dbReference type="EC" id="2.7.13.3"/>
    </reaction>
</comment>
<dbReference type="InterPro" id="IPR004358">
    <property type="entry name" value="Sig_transdc_His_kin-like_C"/>
</dbReference>
<dbReference type="SUPFAM" id="SSF52172">
    <property type="entry name" value="CheY-like"/>
    <property type="match status" value="1"/>
</dbReference>
<dbReference type="InterPro" id="IPR036890">
    <property type="entry name" value="HATPase_C_sf"/>
</dbReference>
<feature type="domain" description="Histidine kinase" evidence="15">
    <location>
        <begin position="332"/>
        <end position="553"/>
    </location>
</feature>
<evidence type="ECO:0000256" key="10">
    <source>
        <dbReference type="ARBA" id="ARBA00023012"/>
    </source>
</evidence>
<dbReference type="RefSeq" id="WP_192460845.1">
    <property type="nucleotide sequence ID" value="NZ_JACYFJ010000001.1"/>
</dbReference>
<gene>
    <name evidence="18" type="ORF">ACFOUT_06305</name>
</gene>
<dbReference type="Gene3D" id="1.10.287.130">
    <property type="match status" value="1"/>
</dbReference>
<dbReference type="InterPro" id="IPR003594">
    <property type="entry name" value="HATPase_dom"/>
</dbReference>
<evidence type="ECO:0000256" key="2">
    <source>
        <dbReference type="ARBA" id="ARBA00004651"/>
    </source>
</evidence>
<dbReference type="Pfam" id="PF02518">
    <property type="entry name" value="HATPase_c"/>
    <property type="match status" value="1"/>
</dbReference>
<keyword evidence="5 13" id="KW-0597">Phosphoprotein</keyword>
<keyword evidence="10" id="KW-0902">Two-component regulatory system</keyword>
<dbReference type="InterPro" id="IPR005467">
    <property type="entry name" value="His_kinase_dom"/>
</dbReference>
<dbReference type="EC" id="2.7.13.3" evidence="3"/>
<dbReference type="Pfam" id="PF00072">
    <property type="entry name" value="Response_reg"/>
    <property type="match status" value="1"/>
</dbReference>
<evidence type="ECO:0000256" key="3">
    <source>
        <dbReference type="ARBA" id="ARBA00012438"/>
    </source>
</evidence>
<name>A0ABV8JKW2_9FLAO</name>
<dbReference type="CDD" id="cd00082">
    <property type="entry name" value="HisKA"/>
    <property type="match status" value="1"/>
</dbReference>
<keyword evidence="4" id="KW-1003">Cell membrane</keyword>
<evidence type="ECO:0000256" key="4">
    <source>
        <dbReference type="ARBA" id="ARBA00022475"/>
    </source>
</evidence>
<evidence type="ECO:0000256" key="12">
    <source>
        <dbReference type="PROSITE-ProRule" id="PRU00110"/>
    </source>
</evidence>
<dbReference type="PROSITE" id="PS50109">
    <property type="entry name" value="HIS_KIN"/>
    <property type="match status" value="1"/>
</dbReference>
<evidence type="ECO:0000313" key="19">
    <source>
        <dbReference type="Proteomes" id="UP001595814"/>
    </source>
</evidence>
<dbReference type="InterPro" id="IPR011006">
    <property type="entry name" value="CheY-like_superfamily"/>
</dbReference>
<dbReference type="InterPro" id="IPR003661">
    <property type="entry name" value="HisK_dim/P_dom"/>
</dbReference>
<evidence type="ECO:0000259" key="17">
    <source>
        <dbReference type="PROSITE" id="PS50894"/>
    </source>
</evidence>
<feature type="domain" description="HPt" evidence="17">
    <location>
        <begin position="730"/>
        <end position="824"/>
    </location>
</feature>
<dbReference type="PROSITE" id="PS50110">
    <property type="entry name" value="RESPONSE_REGULATORY"/>
    <property type="match status" value="1"/>
</dbReference>
<protein>
    <recommendedName>
        <fullName evidence="3">histidine kinase</fullName>
        <ecNumber evidence="3">2.7.13.3</ecNumber>
    </recommendedName>
</protein>
<keyword evidence="18" id="KW-0418">Kinase</keyword>
<evidence type="ECO:0000256" key="5">
    <source>
        <dbReference type="ARBA" id="ARBA00022553"/>
    </source>
</evidence>
<comment type="caution">
    <text evidence="18">The sequence shown here is derived from an EMBL/GenBank/DDBJ whole genome shotgun (WGS) entry which is preliminary data.</text>
</comment>
<dbReference type="SUPFAM" id="SSF55874">
    <property type="entry name" value="ATPase domain of HSP90 chaperone/DNA topoisomerase II/histidine kinase"/>
    <property type="match status" value="1"/>
</dbReference>
<evidence type="ECO:0000256" key="6">
    <source>
        <dbReference type="ARBA" id="ARBA00022692"/>
    </source>
</evidence>
<dbReference type="SMART" id="SM00387">
    <property type="entry name" value="HATPase_c"/>
    <property type="match status" value="1"/>
</dbReference>
<keyword evidence="6 14" id="KW-0812">Transmembrane</keyword>
<dbReference type="PROSITE" id="PS50894">
    <property type="entry name" value="HPT"/>
    <property type="match status" value="1"/>
</dbReference>
<dbReference type="Proteomes" id="UP001595814">
    <property type="component" value="Unassembled WGS sequence"/>
</dbReference>
<dbReference type="CDD" id="cd16922">
    <property type="entry name" value="HATPase_EvgS-ArcB-TorS-like"/>
    <property type="match status" value="1"/>
</dbReference>
<evidence type="ECO:0000313" key="18">
    <source>
        <dbReference type="EMBL" id="MFC4095477.1"/>
    </source>
</evidence>
<keyword evidence="19" id="KW-1185">Reference proteome</keyword>
<keyword evidence="11 14" id="KW-0472">Membrane</keyword>
<evidence type="ECO:0000256" key="13">
    <source>
        <dbReference type="PROSITE-ProRule" id="PRU00169"/>
    </source>
</evidence>
<evidence type="ECO:0000256" key="14">
    <source>
        <dbReference type="SAM" id="Phobius"/>
    </source>
</evidence>
<dbReference type="SMART" id="SM00448">
    <property type="entry name" value="REC"/>
    <property type="match status" value="1"/>
</dbReference>
<evidence type="ECO:0000259" key="16">
    <source>
        <dbReference type="PROSITE" id="PS50110"/>
    </source>
</evidence>
<feature type="transmembrane region" description="Helical" evidence="14">
    <location>
        <begin position="279"/>
        <end position="299"/>
    </location>
</feature>
<feature type="transmembrane region" description="Helical" evidence="14">
    <location>
        <begin position="12"/>
        <end position="35"/>
    </location>
</feature>
<dbReference type="InterPro" id="IPR001789">
    <property type="entry name" value="Sig_transdc_resp-reg_receiver"/>
</dbReference>
<feature type="modified residue" description="4-aspartylphosphate" evidence="13">
    <location>
        <position position="620"/>
    </location>
</feature>
<dbReference type="SUPFAM" id="SSF47384">
    <property type="entry name" value="Homodimeric domain of signal transducing histidine kinase"/>
    <property type="match status" value="1"/>
</dbReference>
<evidence type="ECO:0000259" key="15">
    <source>
        <dbReference type="PROSITE" id="PS50109"/>
    </source>
</evidence>
<dbReference type="GO" id="GO:0016301">
    <property type="term" value="F:kinase activity"/>
    <property type="evidence" value="ECO:0007669"/>
    <property type="project" value="UniProtKB-KW"/>
</dbReference>
<dbReference type="InterPro" id="IPR036641">
    <property type="entry name" value="HPT_dom_sf"/>
</dbReference>
<dbReference type="EMBL" id="JBHSAW010000004">
    <property type="protein sequence ID" value="MFC4095477.1"/>
    <property type="molecule type" value="Genomic_DNA"/>
</dbReference>
<dbReference type="InterPro" id="IPR036097">
    <property type="entry name" value="HisK_dim/P_sf"/>
</dbReference>
<evidence type="ECO:0000256" key="11">
    <source>
        <dbReference type="ARBA" id="ARBA00023136"/>
    </source>
</evidence>
<evidence type="ECO:0000256" key="8">
    <source>
        <dbReference type="ARBA" id="ARBA00022840"/>
    </source>
</evidence>
<evidence type="ECO:0000256" key="7">
    <source>
        <dbReference type="ARBA" id="ARBA00022741"/>
    </source>
</evidence>
<dbReference type="PANTHER" id="PTHR45339">
    <property type="entry name" value="HYBRID SIGNAL TRANSDUCTION HISTIDINE KINASE J"/>
    <property type="match status" value="1"/>
</dbReference>
<keyword evidence="9 14" id="KW-1133">Transmembrane helix</keyword>
<accession>A0ABV8JKW2</accession>
<dbReference type="PANTHER" id="PTHR45339:SF1">
    <property type="entry name" value="HYBRID SIGNAL TRANSDUCTION HISTIDINE KINASE J"/>
    <property type="match status" value="1"/>
</dbReference>
<evidence type="ECO:0000256" key="1">
    <source>
        <dbReference type="ARBA" id="ARBA00000085"/>
    </source>
</evidence>
<feature type="domain" description="Response regulatory" evidence="16">
    <location>
        <begin position="572"/>
        <end position="688"/>
    </location>
</feature>
<keyword evidence="7" id="KW-0547">Nucleotide-binding</keyword>
<evidence type="ECO:0000256" key="9">
    <source>
        <dbReference type="ARBA" id="ARBA00022989"/>
    </source>
</evidence>